<evidence type="ECO:0000259" key="1">
    <source>
        <dbReference type="Pfam" id="PF00111"/>
    </source>
</evidence>
<dbReference type="RefSeq" id="WP_162442173.1">
    <property type="nucleotide sequence ID" value="NZ_CP048222.1"/>
</dbReference>
<proteinExistence type="predicted"/>
<sequence>MPTLIIRNLFNKPIEITHPAKSALYHIQLATVDWMHACGGKGRCTTCRIRVVEGMQNISHLSAAEQKYRNQGRLKLTERLTCQITLTGNVVAEVPEACKLPHITYS</sequence>
<keyword evidence="3" id="KW-1185">Reference proteome</keyword>
<dbReference type="Pfam" id="PF00111">
    <property type="entry name" value="Fer2"/>
    <property type="match status" value="1"/>
</dbReference>
<organism evidence="2 3">
    <name type="scientific">Rhodocytophaga rosea</name>
    <dbReference type="NCBI Taxonomy" id="2704465"/>
    <lineage>
        <taxon>Bacteria</taxon>
        <taxon>Pseudomonadati</taxon>
        <taxon>Bacteroidota</taxon>
        <taxon>Cytophagia</taxon>
        <taxon>Cytophagales</taxon>
        <taxon>Rhodocytophagaceae</taxon>
        <taxon>Rhodocytophaga</taxon>
    </lineage>
</organism>
<evidence type="ECO:0000313" key="3">
    <source>
        <dbReference type="Proteomes" id="UP000480178"/>
    </source>
</evidence>
<dbReference type="SUPFAM" id="SSF54292">
    <property type="entry name" value="2Fe-2S ferredoxin-like"/>
    <property type="match status" value="1"/>
</dbReference>
<dbReference type="KEGG" id="rhoz:GXP67_05175"/>
<dbReference type="CDD" id="cd00207">
    <property type="entry name" value="fer2"/>
    <property type="match status" value="1"/>
</dbReference>
<accession>A0A6C0GED4</accession>
<dbReference type="InterPro" id="IPR001041">
    <property type="entry name" value="2Fe-2S_ferredoxin-type"/>
</dbReference>
<dbReference type="GO" id="GO:0051536">
    <property type="term" value="F:iron-sulfur cluster binding"/>
    <property type="evidence" value="ECO:0007669"/>
    <property type="project" value="InterPro"/>
</dbReference>
<dbReference type="InterPro" id="IPR036010">
    <property type="entry name" value="2Fe-2S_ferredoxin-like_sf"/>
</dbReference>
<reference evidence="2 3" key="1">
    <citation type="submission" date="2020-01" db="EMBL/GenBank/DDBJ databases">
        <authorList>
            <person name="Kim M.K."/>
        </authorList>
    </citation>
    <scope>NUCLEOTIDE SEQUENCE [LARGE SCALE GENOMIC DNA]</scope>
    <source>
        <strain evidence="2 3">172606-1</strain>
    </source>
</reference>
<name>A0A6C0GED4_9BACT</name>
<gene>
    <name evidence="2" type="ORF">GXP67_05175</name>
</gene>
<protein>
    <submittedName>
        <fullName evidence="2">(2Fe-2S)-binding protein</fullName>
    </submittedName>
</protein>
<dbReference type="AlphaFoldDB" id="A0A6C0GED4"/>
<feature type="domain" description="2Fe-2S ferredoxin-type" evidence="1">
    <location>
        <begin position="24"/>
        <end position="86"/>
    </location>
</feature>
<dbReference type="Proteomes" id="UP000480178">
    <property type="component" value="Chromosome"/>
</dbReference>
<dbReference type="Gene3D" id="3.10.20.30">
    <property type="match status" value="1"/>
</dbReference>
<evidence type="ECO:0000313" key="2">
    <source>
        <dbReference type="EMBL" id="QHT66102.1"/>
    </source>
</evidence>
<dbReference type="InterPro" id="IPR012675">
    <property type="entry name" value="Beta-grasp_dom_sf"/>
</dbReference>
<dbReference type="EMBL" id="CP048222">
    <property type="protein sequence ID" value="QHT66102.1"/>
    <property type="molecule type" value="Genomic_DNA"/>
</dbReference>